<sequence>LPIQMQLTGGYHQFGEFVSDIAALSRIVTLHDIQIKPIRPGAYNQLNLTLTAKTYRYLTAREVTARRASKHKFARPPHRGPG</sequence>
<dbReference type="GO" id="GO:0043683">
    <property type="term" value="P:type IV pilus assembly"/>
    <property type="evidence" value="ECO:0007669"/>
    <property type="project" value="InterPro"/>
</dbReference>
<dbReference type="PANTHER" id="PTHR39555:SF1">
    <property type="entry name" value="TYPE IV PILUS INNER MEMBRANE COMPONENT PILO"/>
    <property type="match status" value="1"/>
</dbReference>
<comment type="caution">
    <text evidence="1">The sequence shown here is derived from an EMBL/GenBank/DDBJ whole genome shotgun (WGS) entry which is preliminary data.</text>
</comment>
<dbReference type="InterPro" id="IPR014717">
    <property type="entry name" value="Transl_elong_EF1B/ribsomal_bS6"/>
</dbReference>
<protein>
    <submittedName>
        <fullName evidence="1">Pilus assembly protein, PilO</fullName>
    </submittedName>
</protein>
<name>T1AL21_9ZZZZ</name>
<reference evidence="1" key="1">
    <citation type="submission" date="2013-08" db="EMBL/GenBank/DDBJ databases">
        <authorList>
            <person name="Mendez C."/>
            <person name="Richter M."/>
            <person name="Ferrer M."/>
            <person name="Sanchez J."/>
        </authorList>
    </citation>
    <scope>NUCLEOTIDE SEQUENCE</scope>
</reference>
<dbReference type="Gene3D" id="3.30.70.60">
    <property type="match status" value="1"/>
</dbReference>
<dbReference type="Pfam" id="PF04350">
    <property type="entry name" value="PilO"/>
    <property type="match status" value="1"/>
</dbReference>
<dbReference type="AlphaFoldDB" id="T1AL21"/>
<dbReference type="GO" id="GO:0043107">
    <property type="term" value="P:type IV pilus-dependent motility"/>
    <property type="evidence" value="ECO:0007669"/>
    <property type="project" value="InterPro"/>
</dbReference>
<proteinExistence type="predicted"/>
<dbReference type="PANTHER" id="PTHR39555">
    <property type="entry name" value="FIMBRIAL ASSEMBLY PROTEIN PILO-LIKE PROTEIN-RELATED"/>
    <property type="match status" value="1"/>
</dbReference>
<feature type="non-terminal residue" evidence="1">
    <location>
        <position position="1"/>
    </location>
</feature>
<dbReference type="EMBL" id="AUZZ01007363">
    <property type="protein sequence ID" value="EQD42750.1"/>
    <property type="molecule type" value="Genomic_DNA"/>
</dbReference>
<evidence type="ECO:0000313" key="1">
    <source>
        <dbReference type="EMBL" id="EQD42750.1"/>
    </source>
</evidence>
<organism evidence="1">
    <name type="scientific">mine drainage metagenome</name>
    <dbReference type="NCBI Taxonomy" id="410659"/>
    <lineage>
        <taxon>unclassified sequences</taxon>
        <taxon>metagenomes</taxon>
        <taxon>ecological metagenomes</taxon>
    </lineage>
</organism>
<dbReference type="InterPro" id="IPR007445">
    <property type="entry name" value="PilO"/>
</dbReference>
<accession>T1AL21</accession>
<gene>
    <name evidence="1" type="ORF">B2A_10204</name>
</gene>
<reference evidence="1" key="2">
    <citation type="journal article" date="2014" name="ISME J.">
        <title>Microbial stratification in low pH oxic and suboxic macroscopic growths along an acid mine drainage.</title>
        <authorList>
            <person name="Mendez-Garcia C."/>
            <person name="Mesa V."/>
            <person name="Sprenger R.R."/>
            <person name="Richter M."/>
            <person name="Diez M.S."/>
            <person name="Solano J."/>
            <person name="Bargiela R."/>
            <person name="Golyshina O.V."/>
            <person name="Manteca A."/>
            <person name="Ramos J.L."/>
            <person name="Gallego J.R."/>
            <person name="Llorente I."/>
            <person name="Martins Dos Santos V.A."/>
            <person name="Jensen O.N."/>
            <person name="Pelaez A.I."/>
            <person name="Sanchez J."/>
            <person name="Ferrer M."/>
        </authorList>
    </citation>
    <scope>NUCLEOTIDE SEQUENCE</scope>
</reference>